<dbReference type="VEuPathDB" id="TrichDB:TVAGG3_0864330"/>
<reference evidence="9" key="1">
    <citation type="submission" date="2006-10" db="EMBL/GenBank/DDBJ databases">
        <authorList>
            <person name="Amadeo P."/>
            <person name="Zhao Q."/>
            <person name="Wortman J."/>
            <person name="Fraser-Liggett C."/>
            <person name="Carlton J."/>
        </authorList>
    </citation>
    <scope>NUCLEOTIDE SEQUENCE</scope>
    <source>
        <strain evidence="9">G3</strain>
    </source>
</reference>
<dbReference type="PANTHER" id="PTHR21442">
    <property type="entry name" value="CILIA- AND FLAGELLA-ASSOCIATED PROTEIN 206"/>
    <property type="match status" value="1"/>
</dbReference>
<evidence type="ECO:0000256" key="5">
    <source>
        <dbReference type="ARBA" id="ARBA00022794"/>
    </source>
</evidence>
<keyword evidence="10" id="KW-1185">Reference proteome</keyword>
<evidence type="ECO:0000256" key="6">
    <source>
        <dbReference type="ARBA" id="ARBA00023069"/>
    </source>
</evidence>
<reference evidence="9" key="2">
    <citation type="journal article" date="2007" name="Science">
        <title>Draft genome sequence of the sexually transmitted pathogen Trichomonas vaginalis.</title>
        <authorList>
            <person name="Carlton J.M."/>
            <person name="Hirt R.P."/>
            <person name="Silva J.C."/>
            <person name="Delcher A.L."/>
            <person name="Schatz M."/>
            <person name="Zhao Q."/>
            <person name="Wortman J.R."/>
            <person name="Bidwell S.L."/>
            <person name="Alsmark U.C.M."/>
            <person name="Besteiro S."/>
            <person name="Sicheritz-Ponten T."/>
            <person name="Noel C.J."/>
            <person name="Dacks J.B."/>
            <person name="Foster P.G."/>
            <person name="Simillion C."/>
            <person name="Van de Peer Y."/>
            <person name="Miranda-Saavedra D."/>
            <person name="Barton G.J."/>
            <person name="Westrop G.D."/>
            <person name="Mueller S."/>
            <person name="Dessi D."/>
            <person name="Fiori P.L."/>
            <person name="Ren Q."/>
            <person name="Paulsen I."/>
            <person name="Zhang H."/>
            <person name="Bastida-Corcuera F.D."/>
            <person name="Simoes-Barbosa A."/>
            <person name="Brown M.T."/>
            <person name="Hayes R.D."/>
            <person name="Mukherjee M."/>
            <person name="Okumura C.Y."/>
            <person name="Schneider R."/>
            <person name="Smith A.J."/>
            <person name="Vanacova S."/>
            <person name="Villalvazo M."/>
            <person name="Haas B.J."/>
            <person name="Pertea M."/>
            <person name="Feldblyum T.V."/>
            <person name="Utterback T.R."/>
            <person name="Shu C.L."/>
            <person name="Osoegawa K."/>
            <person name="de Jong P.J."/>
            <person name="Hrdy I."/>
            <person name="Horvathova L."/>
            <person name="Zubacova Z."/>
            <person name="Dolezal P."/>
            <person name="Malik S.B."/>
            <person name="Logsdon J.M. Jr."/>
            <person name="Henze K."/>
            <person name="Gupta A."/>
            <person name="Wang C.C."/>
            <person name="Dunne R.L."/>
            <person name="Upcroft J.A."/>
            <person name="Upcroft P."/>
            <person name="White O."/>
            <person name="Salzberg S.L."/>
            <person name="Tang P."/>
            <person name="Chiu C.-H."/>
            <person name="Lee Y.-S."/>
            <person name="Embley T.M."/>
            <person name="Coombs G.H."/>
            <person name="Mottram J.C."/>
            <person name="Tachezy J."/>
            <person name="Fraser-Liggett C.M."/>
            <person name="Johnson P.J."/>
        </authorList>
    </citation>
    <scope>NUCLEOTIDE SEQUENCE [LARGE SCALE GENOMIC DNA]</scope>
    <source>
        <strain evidence="9">G3</strain>
    </source>
</reference>
<evidence type="ECO:0000256" key="2">
    <source>
        <dbReference type="ARBA" id="ARBA00010500"/>
    </source>
</evidence>
<evidence type="ECO:0000313" key="10">
    <source>
        <dbReference type="Proteomes" id="UP000001542"/>
    </source>
</evidence>
<dbReference type="STRING" id="5722.A2EYH1"/>
<dbReference type="OMA" id="QLMELMC"/>
<dbReference type="Proteomes" id="UP000001542">
    <property type="component" value="Unassembled WGS sequence"/>
</dbReference>
<dbReference type="EMBL" id="DS113540">
    <property type="protein sequence ID" value="EAY02324.1"/>
    <property type="molecule type" value="Genomic_DNA"/>
</dbReference>
<dbReference type="GO" id="GO:0030030">
    <property type="term" value="P:cell projection organization"/>
    <property type="evidence" value="ECO:0007669"/>
    <property type="project" value="UniProtKB-KW"/>
</dbReference>
<dbReference type="GO" id="GO:0036064">
    <property type="term" value="C:ciliary basal body"/>
    <property type="evidence" value="ECO:0000318"/>
    <property type="project" value="GO_Central"/>
</dbReference>
<accession>A2EYH1</accession>
<dbReference type="OrthoDB" id="10251073at2759"/>
<evidence type="ECO:0000256" key="4">
    <source>
        <dbReference type="ARBA" id="ARBA00022490"/>
    </source>
</evidence>
<evidence type="ECO:0000256" key="7">
    <source>
        <dbReference type="ARBA" id="ARBA00023212"/>
    </source>
</evidence>
<name>A2EYH1_TRIV3</name>
<dbReference type="Pfam" id="PF12018">
    <property type="entry name" value="FAP206"/>
    <property type="match status" value="1"/>
</dbReference>
<evidence type="ECO:0000256" key="8">
    <source>
        <dbReference type="ARBA" id="ARBA00023273"/>
    </source>
</evidence>
<evidence type="ECO:0000256" key="1">
    <source>
        <dbReference type="ARBA" id="ARBA00004430"/>
    </source>
</evidence>
<keyword evidence="4" id="KW-0963">Cytoplasm</keyword>
<comment type="subcellular location">
    <subcellularLocation>
        <location evidence="1">Cytoplasm</location>
        <location evidence="1">Cytoskeleton</location>
        <location evidence="1">Cilium axoneme</location>
    </subcellularLocation>
</comment>
<sequence length="602" mass="68580">MEESIIHVVQTLADECLSKNIDASQALIAYTVRSVISSRLEEFQIDVSKPLEDSKVQLLHDESMKMLGDPESIPMLTIRMQVDMDLALAQADRNAKQKEERDKEHRDAIEQELITTRARSQTAIDALYRKIVSYTIITSHWGTPNDPQDVRLATSALEQIFPKSDVPKYLALSDEEKRAKLQDLSNNVLGVRVFQTFGGDLADPATNLRLEVPKKLNAAKDRITTSIEGVNSLIIEYNKALKDENVPNAKRLTDELANRQQFNFFYEFLLTRLKDISVGVEKSTIEFDSIIENLRNQMEISDSVPTQKSMPYFAALAEVWHKLKGCEDQVQTIENLLARLRKHRDTFTYSISTVDETAPTIPTPQQTPPTEKEVIPKESEVAGDDSHPVLVQHDADGEFAFNGFCPVTLVERNGLLLPGDVVLGSIKWEKRYYAFVDQVKRNKFLADPQYWHDEAMKVAQKKPELVPLLGLQNEFPILQAQKIPIRASQPKPKKSKLRDSEIQTEVHPVESYIDMTYHWNQWELNKRKKILKGLQNKRTKSSQTDESHYRRDSVVQTILKRDKGQQTMVETGTSMPRQVRYIAGLRGDSGTKPKVVTLTLDL</sequence>
<dbReference type="VEuPathDB" id="TrichDB:TVAG_275980"/>
<dbReference type="GO" id="GO:0005930">
    <property type="term" value="C:axoneme"/>
    <property type="evidence" value="ECO:0000318"/>
    <property type="project" value="GO_Central"/>
</dbReference>
<evidence type="ECO:0000313" key="9">
    <source>
        <dbReference type="EMBL" id="EAY02324.1"/>
    </source>
</evidence>
<dbReference type="InParanoid" id="A2EYH1"/>
<dbReference type="RefSeq" id="XP_001314639.1">
    <property type="nucleotide sequence ID" value="XM_001314609.1"/>
</dbReference>
<keyword evidence="8" id="KW-0966">Cell projection</keyword>
<proteinExistence type="inferred from homology"/>
<gene>
    <name evidence="9" type="ORF">TVAG_275980</name>
</gene>
<protein>
    <recommendedName>
        <fullName evidence="3">Cilia- and flagella-associated protein 206</fullName>
    </recommendedName>
</protein>
<dbReference type="KEGG" id="tva:4760161"/>
<evidence type="ECO:0000256" key="3">
    <source>
        <dbReference type="ARBA" id="ARBA00021602"/>
    </source>
</evidence>
<keyword evidence="7" id="KW-0206">Cytoskeleton</keyword>
<keyword evidence="5" id="KW-0970">Cilium biogenesis/degradation</keyword>
<keyword evidence="6" id="KW-0969">Cilium</keyword>
<dbReference type="PANTHER" id="PTHR21442:SF0">
    <property type="entry name" value="CILIA- AND FLAGELLA-ASSOCIATED PROTEIN 206"/>
    <property type="match status" value="1"/>
</dbReference>
<comment type="similarity">
    <text evidence="2">Belongs to the CFAP206 family.</text>
</comment>
<dbReference type="InterPro" id="IPR021897">
    <property type="entry name" value="FAP206"/>
</dbReference>
<dbReference type="AlphaFoldDB" id="A2EYH1"/>
<dbReference type="GO" id="GO:0003356">
    <property type="term" value="P:regulation of cilium beat frequency"/>
    <property type="evidence" value="ECO:0000318"/>
    <property type="project" value="GO_Central"/>
</dbReference>
<dbReference type="eggNOG" id="ENOG502QTGJ">
    <property type="taxonomic scope" value="Eukaryota"/>
</dbReference>
<organism evidence="9 10">
    <name type="scientific">Trichomonas vaginalis (strain ATCC PRA-98 / G3)</name>
    <dbReference type="NCBI Taxonomy" id="412133"/>
    <lineage>
        <taxon>Eukaryota</taxon>
        <taxon>Metamonada</taxon>
        <taxon>Parabasalia</taxon>
        <taxon>Trichomonadida</taxon>
        <taxon>Trichomonadidae</taxon>
        <taxon>Trichomonas</taxon>
    </lineage>
</organism>